<protein>
    <submittedName>
        <fullName evidence="6">Thioredoxin-like protein</fullName>
    </submittedName>
</protein>
<dbReference type="STRING" id="44689.Q86HI2"/>
<feature type="signal peptide" evidence="4">
    <location>
        <begin position="1"/>
        <end position="22"/>
    </location>
</feature>
<dbReference type="Gene3D" id="3.40.30.10">
    <property type="entry name" value="Glutaredoxin"/>
    <property type="match status" value="1"/>
</dbReference>
<dbReference type="GO" id="GO:0007618">
    <property type="term" value="P:mating"/>
    <property type="evidence" value="ECO:0000270"/>
    <property type="project" value="dictyBase"/>
</dbReference>
<dbReference type="KEGG" id="ddi:DDB_G0271700"/>
<evidence type="ECO:0000259" key="5">
    <source>
        <dbReference type="PROSITE" id="PS51352"/>
    </source>
</evidence>
<dbReference type="HOGENOM" id="CLU_931991_0_0_1"/>
<evidence type="ECO:0000256" key="3">
    <source>
        <dbReference type="SAM" id="Phobius"/>
    </source>
</evidence>
<evidence type="ECO:0000313" key="7">
    <source>
        <dbReference type="Proteomes" id="UP000002195"/>
    </source>
</evidence>
<dbReference type="PROSITE" id="PS51352">
    <property type="entry name" value="THIOREDOXIN_2"/>
    <property type="match status" value="1"/>
</dbReference>
<dbReference type="GeneID" id="8618090"/>
<dbReference type="PANTHER" id="PTHR45815:SF3">
    <property type="entry name" value="PROTEIN DISULFIDE-ISOMERASE A6"/>
    <property type="match status" value="1"/>
</dbReference>
<accession>Q55AR0</accession>
<dbReference type="FunFam" id="3.40.30.10:FF:000639">
    <property type="entry name" value="Uncharacterized protein"/>
    <property type="match status" value="1"/>
</dbReference>
<accession>Q86HI2</accession>
<gene>
    <name evidence="6" type="ORF">DDB_G0271700</name>
</gene>
<organism evidence="6 7">
    <name type="scientific">Dictyostelium discoideum</name>
    <name type="common">Social amoeba</name>
    <dbReference type="NCBI Taxonomy" id="44689"/>
    <lineage>
        <taxon>Eukaryota</taxon>
        <taxon>Amoebozoa</taxon>
        <taxon>Evosea</taxon>
        <taxon>Eumycetozoa</taxon>
        <taxon>Dictyostelia</taxon>
        <taxon>Dictyosteliales</taxon>
        <taxon>Dictyosteliaceae</taxon>
        <taxon>Dictyostelium</taxon>
    </lineage>
</organism>
<dbReference type="PANTHER" id="PTHR45815">
    <property type="entry name" value="PROTEIN DISULFIDE-ISOMERASE A6"/>
    <property type="match status" value="1"/>
</dbReference>
<dbReference type="eggNOG" id="KOG0190">
    <property type="taxonomic scope" value="Eukaryota"/>
</dbReference>
<dbReference type="AlphaFoldDB" id="Q86HI2"/>
<feature type="coiled-coil region" evidence="1">
    <location>
        <begin position="176"/>
        <end position="210"/>
    </location>
</feature>
<name>Q86HI2_DICDI</name>
<keyword evidence="3" id="KW-1133">Transmembrane helix</keyword>
<evidence type="ECO:0000256" key="2">
    <source>
        <dbReference type="SAM" id="MobiDB-lite"/>
    </source>
</evidence>
<dbReference type="InterPro" id="IPR013766">
    <property type="entry name" value="Thioredoxin_domain"/>
</dbReference>
<dbReference type="InterPro" id="IPR036249">
    <property type="entry name" value="Thioredoxin-like_sf"/>
</dbReference>
<keyword evidence="3" id="KW-0472">Membrane</keyword>
<dbReference type="GO" id="GO:0005783">
    <property type="term" value="C:endoplasmic reticulum"/>
    <property type="evidence" value="ECO:0000318"/>
    <property type="project" value="GO_Central"/>
</dbReference>
<reference evidence="6 7" key="1">
    <citation type="journal article" date="2005" name="Nature">
        <title>The genome of the social amoeba Dictyostelium discoideum.</title>
        <authorList>
            <consortium name="The Dictyostelium discoideum Sequencing Consortium"/>
            <person name="Eichinger L."/>
            <person name="Pachebat J.A."/>
            <person name="Glockner G."/>
            <person name="Rajandream M.A."/>
            <person name="Sucgang R."/>
            <person name="Berriman M."/>
            <person name="Song J."/>
            <person name="Olsen R."/>
            <person name="Szafranski K."/>
            <person name="Xu Q."/>
            <person name="Tunggal B."/>
            <person name="Kummerfeld S."/>
            <person name="Madera M."/>
            <person name="Konfortov B.A."/>
            <person name="Rivero F."/>
            <person name="Bankier A.T."/>
            <person name="Lehmann R."/>
            <person name="Hamlin N."/>
            <person name="Davies R."/>
            <person name="Gaudet P."/>
            <person name="Fey P."/>
            <person name="Pilcher K."/>
            <person name="Chen G."/>
            <person name="Saunders D."/>
            <person name="Sodergren E."/>
            <person name="Davis P."/>
            <person name="Kerhornou A."/>
            <person name="Nie X."/>
            <person name="Hall N."/>
            <person name="Anjard C."/>
            <person name="Hemphill L."/>
            <person name="Bason N."/>
            <person name="Farbrother P."/>
            <person name="Desany B."/>
            <person name="Just E."/>
            <person name="Morio T."/>
            <person name="Rost R."/>
            <person name="Churcher C."/>
            <person name="Cooper J."/>
            <person name="Haydock S."/>
            <person name="van Driessche N."/>
            <person name="Cronin A."/>
            <person name="Goodhead I."/>
            <person name="Muzny D."/>
            <person name="Mourier T."/>
            <person name="Pain A."/>
            <person name="Lu M."/>
            <person name="Harper D."/>
            <person name="Lindsay R."/>
            <person name="Hauser H."/>
            <person name="James K."/>
            <person name="Quiles M."/>
            <person name="Madan Babu M."/>
            <person name="Saito T."/>
            <person name="Buchrieser C."/>
            <person name="Wardroper A."/>
            <person name="Felder M."/>
            <person name="Thangavelu M."/>
            <person name="Johnson D."/>
            <person name="Knights A."/>
            <person name="Loulseged H."/>
            <person name="Mungall K."/>
            <person name="Oliver K."/>
            <person name="Price C."/>
            <person name="Quail M.A."/>
            <person name="Urushihara H."/>
            <person name="Hernandez J."/>
            <person name="Rabbinowitsch E."/>
            <person name="Steffen D."/>
            <person name="Sanders M."/>
            <person name="Ma J."/>
            <person name="Kohara Y."/>
            <person name="Sharp S."/>
            <person name="Simmonds M."/>
            <person name="Spiegler S."/>
            <person name="Tivey A."/>
            <person name="Sugano S."/>
            <person name="White B."/>
            <person name="Walker D."/>
            <person name="Woodward J."/>
            <person name="Winckler T."/>
            <person name="Tanaka Y."/>
            <person name="Shaulsky G."/>
            <person name="Schleicher M."/>
            <person name="Weinstock G."/>
            <person name="Rosenthal A."/>
            <person name="Cox E.C."/>
            <person name="Chisholm R.L."/>
            <person name="Gibbs R."/>
            <person name="Loomis W.F."/>
            <person name="Platzer M."/>
            <person name="Kay R.R."/>
            <person name="Williams J."/>
            <person name="Dear P.H."/>
            <person name="Noegel A.A."/>
            <person name="Barrell B."/>
            <person name="Kuspa A."/>
        </authorList>
    </citation>
    <scope>NUCLEOTIDE SEQUENCE [LARGE SCALE GENOMIC DNA]</scope>
    <source>
        <strain evidence="6 7">AX4</strain>
    </source>
</reference>
<keyword evidence="4" id="KW-0732">Signal</keyword>
<dbReference type="OMA" id="FEITAYP"/>
<dbReference type="PaxDb" id="44689-DDB0231738"/>
<evidence type="ECO:0000313" key="6">
    <source>
        <dbReference type="EMBL" id="EAL71540.1"/>
    </source>
</evidence>
<dbReference type="Proteomes" id="UP000002195">
    <property type="component" value="Unassembled WGS sequence"/>
</dbReference>
<keyword evidence="3" id="KW-0812">Transmembrane</keyword>
<feature type="domain" description="Thioredoxin" evidence="5">
    <location>
        <begin position="26"/>
        <end position="149"/>
    </location>
</feature>
<dbReference type="CDD" id="cd02961">
    <property type="entry name" value="PDI_a_family"/>
    <property type="match status" value="1"/>
</dbReference>
<dbReference type="VEuPathDB" id="AmoebaDB:DDB_G0271700"/>
<comment type="caution">
    <text evidence="6">The sequence shown here is derived from an EMBL/GenBank/DDBJ whole genome shotgun (WGS) entry which is preliminary data.</text>
</comment>
<dbReference type="EMBL" id="AAFI02000006">
    <property type="protein sequence ID" value="EAL71540.1"/>
    <property type="molecule type" value="Genomic_DNA"/>
</dbReference>
<dbReference type="SMR" id="Q86HI2"/>
<dbReference type="RefSeq" id="XP_645462.1">
    <property type="nucleotide sequence ID" value="XM_640370.1"/>
</dbReference>
<proteinExistence type="predicted"/>
<dbReference type="GO" id="GO:0034976">
    <property type="term" value="P:response to endoplasmic reticulum stress"/>
    <property type="evidence" value="ECO:0000318"/>
    <property type="project" value="GO_Central"/>
</dbReference>
<evidence type="ECO:0000256" key="1">
    <source>
        <dbReference type="SAM" id="Coils"/>
    </source>
</evidence>
<dbReference type="GO" id="GO:0015035">
    <property type="term" value="F:protein-disulfide reductase activity"/>
    <property type="evidence" value="ECO:0000318"/>
    <property type="project" value="GO_Central"/>
</dbReference>
<dbReference type="Pfam" id="PF00085">
    <property type="entry name" value="Thioredoxin"/>
    <property type="match status" value="1"/>
</dbReference>
<dbReference type="SUPFAM" id="SSF52833">
    <property type="entry name" value="Thioredoxin-like"/>
    <property type="match status" value="1"/>
</dbReference>
<feature type="region of interest" description="Disordered" evidence="2">
    <location>
        <begin position="226"/>
        <end position="253"/>
    </location>
</feature>
<keyword evidence="1" id="KW-0175">Coiled coil</keyword>
<dbReference type="dictyBase" id="DDB_G0271700"/>
<feature type="chain" id="PRO_5004300348" evidence="4">
    <location>
        <begin position="23"/>
        <end position="299"/>
    </location>
</feature>
<feature type="transmembrane region" description="Helical" evidence="3">
    <location>
        <begin position="269"/>
        <end position="285"/>
    </location>
</feature>
<evidence type="ECO:0000256" key="4">
    <source>
        <dbReference type="SAM" id="SignalP"/>
    </source>
</evidence>
<sequence>MKKSIIIIFTILIIFLINSCISQETEQPQQTQQPNNRPSLKDESLIQQLDTNNIDRILNHGNSVWLLKFYAPWCKHSQEFQKTFVEMSHLLKDHLSFGSVDCINDPMLLHRFEITAYPTLKFLYNGQLFEFQGERTIEHIVQFLQAGYKDVVAMPYPLIDQQEILKRQLELQYSREGMSQEQIDQMEKQIKEKQQEYEIKRNARKYLEVEHDHDEEKEIAEYKERINNRKSNNADNGEVLDKEPPKVPGNSTIDSNSINILESILDSKIAYLLFGSISTGLFFIIKKRISKKSKFMKIA</sequence>
<keyword evidence="7" id="KW-1185">Reference proteome</keyword>
<dbReference type="InParanoid" id="Q86HI2"/>